<dbReference type="GO" id="GO:0016747">
    <property type="term" value="F:acyltransferase activity, transferring groups other than amino-acyl groups"/>
    <property type="evidence" value="ECO:0007669"/>
    <property type="project" value="InterPro"/>
</dbReference>
<dbReference type="RefSeq" id="WP_208633488.1">
    <property type="nucleotide sequence ID" value="NZ_CP059319.1"/>
</dbReference>
<evidence type="ECO:0000313" key="2">
    <source>
        <dbReference type="EMBL" id="QTH22886.1"/>
    </source>
</evidence>
<proteinExistence type="predicted"/>
<name>A0A975D5Z5_9SPHN</name>
<dbReference type="CDD" id="cd04301">
    <property type="entry name" value="NAT_SF"/>
    <property type="match status" value="1"/>
</dbReference>
<dbReference type="EMBL" id="CP059319">
    <property type="protein sequence ID" value="QTH22886.1"/>
    <property type="molecule type" value="Genomic_DNA"/>
</dbReference>
<dbReference type="PANTHER" id="PTHR43072">
    <property type="entry name" value="N-ACETYLTRANSFERASE"/>
    <property type="match status" value="1"/>
</dbReference>
<organism evidence="2 3">
    <name type="scientific">Rhizorhabdus wittichii</name>
    <dbReference type="NCBI Taxonomy" id="160791"/>
    <lineage>
        <taxon>Bacteria</taxon>
        <taxon>Pseudomonadati</taxon>
        <taxon>Pseudomonadota</taxon>
        <taxon>Alphaproteobacteria</taxon>
        <taxon>Sphingomonadales</taxon>
        <taxon>Sphingomonadaceae</taxon>
        <taxon>Rhizorhabdus</taxon>
    </lineage>
</organism>
<evidence type="ECO:0000259" key="1">
    <source>
        <dbReference type="PROSITE" id="PS51186"/>
    </source>
</evidence>
<reference evidence="2" key="1">
    <citation type="submission" date="2020-07" db="EMBL/GenBank/DDBJ databases">
        <authorList>
            <person name="Camacho E."/>
        </authorList>
    </citation>
    <scope>NUCLEOTIDE SEQUENCE</scope>
    <source>
        <strain evidence="2">MPO218</strain>
    </source>
</reference>
<evidence type="ECO:0000313" key="3">
    <source>
        <dbReference type="Proteomes" id="UP000664914"/>
    </source>
</evidence>
<dbReference type="Pfam" id="PF13420">
    <property type="entry name" value="Acetyltransf_4"/>
    <property type="match status" value="1"/>
</dbReference>
<gene>
    <name evidence="2" type="ORF">HRJ34_05050</name>
</gene>
<dbReference type="SUPFAM" id="SSF55729">
    <property type="entry name" value="Acyl-CoA N-acyltransferases (Nat)"/>
    <property type="match status" value="1"/>
</dbReference>
<dbReference type="AlphaFoldDB" id="A0A975D5Z5"/>
<accession>A0A975D5Z5</accession>
<dbReference type="PANTHER" id="PTHR43072:SF8">
    <property type="entry name" value="ACYLTRANSFERASE FABY-RELATED"/>
    <property type="match status" value="1"/>
</dbReference>
<sequence>MGGPLRIRAARSADAEAIAAIYAYYVLTGPITFEVDPPSAAEMARRMTDILPHHPYLVAELDGGIAGYAYATRLYERAAYRWAVEATVYVAPGSHRQGIGAALYRALIASLGEQGFRTVIGKITLPNPASVRLHESLGFVCAGVLAKIGFKQGGWHDVGIYQLDLGGHPVPPPEPRPFLPAG</sequence>
<protein>
    <submittedName>
        <fullName evidence="2">N-acetyltransferase</fullName>
    </submittedName>
</protein>
<dbReference type="InterPro" id="IPR000182">
    <property type="entry name" value="GNAT_dom"/>
</dbReference>
<dbReference type="InterPro" id="IPR016181">
    <property type="entry name" value="Acyl_CoA_acyltransferase"/>
</dbReference>
<dbReference type="PROSITE" id="PS51186">
    <property type="entry name" value="GNAT"/>
    <property type="match status" value="1"/>
</dbReference>
<feature type="domain" description="N-acetyltransferase" evidence="1">
    <location>
        <begin position="5"/>
        <end position="164"/>
    </location>
</feature>
<reference evidence="2" key="2">
    <citation type="submission" date="2021-04" db="EMBL/GenBank/DDBJ databases">
        <title>Isolation and genomic analysis of the ibuprofen-degrading bacterium Sphingomonas strain MPO218.</title>
        <authorList>
            <person name="Aulestia M."/>
            <person name="Flores A."/>
            <person name="Mangas E.L."/>
            <person name="Perez-Pulido A.J."/>
            <person name="Santero E."/>
            <person name="Camacho E.M."/>
        </authorList>
    </citation>
    <scope>NUCLEOTIDE SEQUENCE</scope>
    <source>
        <strain evidence="2">MPO218</strain>
    </source>
</reference>
<dbReference type="Gene3D" id="3.40.630.30">
    <property type="match status" value="1"/>
</dbReference>
<dbReference type="Proteomes" id="UP000664914">
    <property type="component" value="Chromosome"/>
</dbReference>